<reference evidence="1 2" key="1">
    <citation type="submission" date="2019-11" db="EMBL/GenBank/DDBJ databases">
        <title>Type strains purchased from KCTC, JCM and DSMZ.</title>
        <authorList>
            <person name="Lu H."/>
        </authorList>
    </citation>
    <scope>NUCLEOTIDE SEQUENCE [LARGE SCALE GENOMIC DNA]</scope>
    <source>
        <strain evidence="1 2">KCTC 42409</strain>
    </source>
</reference>
<comment type="caution">
    <text evidence="1">The sequence shown here is derived from an EMBL/GenBank/DDBJ whole genome shotgun (WGS) entry which is preliminary data.</text>
</comment>
<sequence length="268" mass="30121">MSRTTERLNETQREFLQKLNSLDFSPLAYKLMNPEDRPGLSLEQAADAITKYKGFLFLTHNAQGRAVSPSRYVDYVWHTHVLDTELYLTQTATLFGRQLHHFPYFGKRGNADEKELLAAADYTKEQARLYFGWDDDDWCGTRPKGPHGPRALEELAGIIYPAGLPQAGVVQGQDTISIQVGNFLHTVQHIGSPTANLFGSRLSHLEVLEKLLKLPIWVIVCMPADLATLGELVQIRRDKLADVTKTLLEQRPQAPGFRADMAALNSIH</sequence>
<dbReference type="EMBL" id="WNLA01000031">
    <property type="protein sequence ID" value="MTW05844.1"/>
    <property type="molecule type" value="Genomic_DNA"/>
</dbReference>
<dbReference type="Proteomes" id="UP000484015">
    <property type="component" value="Unassembled WGS sequence"/>
</dbReference>
<name>A0A6L6Q8Q8_9BURK</name>
<evidence type="ECO:0000313" key="1">
    <source>
        <dbReference type="EMBL" id="MTW05844.1"/>
    </source>
</evidence>
<accession>A0A6L6Q8Q8</accession>
<dbReference type="RefSeq" id="WP_155442186.1">
    <property type="nucleotide sequence ID" value="NZ_WNLA01000031.1"/>
</dbReference>
<dbReference type="OrthoDB" id="5328543at2"/>
<gene>
    <name evidence="1" type="ORF">GM668_27580</name>
</gene>
<organism evidence="1 2">
    <name type="scientific">Pseudoduganella ginsengisoli</name>
    <dbReference type="NCBI Taxonomy" id="1462440"/>
    <lineage>
        <taxon>Bacteria</taxon>
        <taxon>Pseudomonadati</taxon>
        <taxon>Pseudomonadota</taxon>
        <taxon>Betaproteobacteria</taxon>
        <taxon>Burkholderiales</taxon>
        <taxon>Oxalobacteraceae</taxon>
        <taxon>Telluria group</taxon>
        <taxon>Pseudoduganella</taxon>
    </lineage>
</organism>
<dbReference type="AlphaFoldDB" id="A0A6L6Q8Q8"/>
<proteinExistence type="predicted"/>
<protein>
    <submittedName>
        <fullName evidence="1">Uncharacterized protein</fullName>
    </submittedName>
</protein>
<keyword evidence="2" id="KW-1185">Reference proteome</keyword>
<evidence type="ECO:0000313" key="2">
    <source>
        <dbReference type="Proteomes" id="UP000484015"/>
    </source>
</evidence>